<dbReference type="RefSeq" id="WP_115479985.1">
    <property type="nucleotide sequence ID" value="NZ_QRBF01000013.1"/>
</dbReference>
<comment type="caution">
    <text evidence="3">The sequence shown here is derived from an EMBL/GenBank/DDBJ whole genome shotgun (WGS) entry which is preliminary data.</text>
</comment>
<dbReference type="Proteomes" id="UP000255334">
    <property type="component" value="Unassembled WGS sequence"/>
</dbReference>
<evidence type="ECO:0000259" key="2">
    <source>
        <dbReference type="Pfam" id="PF25023"/>
    </source>
</evidence>
<gene>
    <name evidence="3" type="ORF">DWU99_20585</name>
</gene>
<dbReference type="EMBL" id="QRBF01000013">
    <property type="protein sequence ID" value="RDS79797.1"/>
    <property type="molecule type" value="Genomic_DNA"/>
</dbReference>
<name>A0A370WUW0_9GAMM</name>
<organism evidence="3 4">
    <name type="scientific">Dyella psychrodurans</name>
    <dbReference type="NCBI Taxonomy" id="1927960"/>
    <lineage>
        <taxon>Bacteria</taxon>
        <taxon>Pseudomonadati</taxon>
        <taxon>Pseudomonadota</taxon>
        <taxon>Gammaproteobacteria</taxon>
        <taxon>Lysobacterales</taxon>
        <taxon>Rhodanobacteraceae</taxon>
        <taxon>Dyella</taxon>
    </lineage>
</organism>
<dbReference type="PANTHER" id="PTHR32305">
    <property type="match status" value="1"/>
</dbReference>
<dbReference type="PANTHER" id="PTHR32305:SF15">
    <property type="entry name" value="PROTEIN RHSA-RELATED"/>
    <property type="match status" value="1"/>
</dbReference>
<evidence type="ECO:0000313" key="4">
    <source>
        <dbReference type="Proteomes" id="UP000255334"/>
    </source>
</evidence>
<dbReference type="InterPro" id="IPR056823">
    <property type="entry name" value="TEN-like_YD-shell"/>
</dbReference>
<reference evidence="3 4" key="1">
    <citation type="submission" date="2018-07" db="EMBL/GenBank/DDBJ databases">
        <title>Dyella monticola sp. nov. and Dyella psychrodurans sp. nov. isolated from monsoon evergreen broad-leaved forest soil of Dinghu Mountain, China.</title>
        <authorList>
            <person name="Gao Z."/>
            <person name="Qiu L."/>
        </authorList>
    </citation>
    <scope>NUCLEOTIDE SEQUENCE [LARGE SCALE GENOMIC DNA]</scope>
    <source>
        <strain evidence="3 4">4MSK11</strain>
    </source>
</reference>
<dbReference type="NCBIfam" id="TIGR03696">
    <property type="entry name" value="Rhs_assc_core"/>
    <property type="match status" value="1"/>
</dbReference>
<dbReference type="Pfam" id="PF25023">
    <property type="entry name" value="TEN_YD-shell"/>
    <property type="match status" value="1"/>
</dbReference>
<protein>
    <submittedName>
        <fullName evidence="3">RHS repeat-associated core domain-containing protein</fullName>
    </submittedName>
</protein>
<dbReference type="Gene3D" id="2.180.10.10">
    <property type="entry name" value="RHS repeat-associated core"/>
    <property type="match status" value="1"/>
</dbReference>
<accession>A0A370WUW0</accession>
<evidence type="ECO:0000313" key="3">
    <source>
        <dbReference type="EMBL" id="RDS79797.1"/>
    </source>
</evidence>
<dbReference type="OrthoDB" id="9816400at2"/>
<dbReference type="InterPro" id="IPR050708">
    <property type="entry name" value="T6SS_VgrG/RHS"/>
</dbReference>
<keyword evidence="1" id="KW-0677">Repeat</keyword>
<keyword evidence="4" id="KW-1185">Reference proteome</keyword>
<dbReference type="AlphaFoldDB" id="A0A370WUW0"/>
<sequence length="328" mass="34706">MRHAKTTHRATRTIWRTIWLLTCLLLCGVVHADKVTYILTDPNGTVLAEADAQGNITKTFDYRPYGQQALGQPPNGPGYTGHVNDPDTDLVYMQARYYDPETGRFLSVDPAGVQPGDVYGFNRYAYASNNPILNIDPNGRDAQLFWTDSTHVTLTVPYIVGVSGGAHLPITTSDINASFKQNFSGTVVLNGQTITVAAQAIEANGTNSAGHTNFVSVVPNTQGVTQSGRAETNKIGGDRVTVSATGEYAVTPATVSHEFGHVSGAGDQYKGGVDVNGNVIKQADSSQSGIMNSLDGGQASQQTMQEILRAPTNTNTCSPGTHAGNGGC</sequence>
<proteinExistence type="predicted"/>
<evidence type="ECO:0000256" key="1">
    <source>
        <dbReference type="ARBA" id="ARBA00022737"/>
    </source>
</evidence>
<dbReference type="InterPro" id="IPR022385">
    <property type="entry name" value="Rhs_assc_core"/>
</dbReference>
<feature type="domain" description="Teneurin-like YD-shell" evidence="2">
    <location>
        <begin position="31"/>
        <end position="132"/>
    </location>
</feature>